<dbReference type="EMBL" id="OCNJ01000011">
    <property type="protein sequence ID" value="SOE00169.1"/>
    <property type="molecule type" value="Genomic_DNA"/>
</dbReference>
<proteinExistence type="predicted"/>
<reference evidence="3 4" key="1">
    <citation type="submission" date="2017-09" db="EMBL/GenBank/DDBJ databases">
        <authorList>
            <person name="Ehlers B."/>
            <person name="Leendertz F.H."/>
        </authorList>
    </citation>
    <scope>NUCLEOTIDE SEQUENCE [LARGE SCALE GENOMIC DNA]</scope>
    <source>
        <strain evidence="3 4">USBA 140</strain>
    </source>
</reference>
<dbReference type="InterPro" id="IPR019301">
    <property type="entry name" value="Flagellar_prot_FlgJ_N"/>
</dbReference>
<dbReference type="Proteomes" id="UP000219621">
    <property type="component" value="Unassembled WGS sequence"/>
</dbReference>
<sequence>MTTTGPLGQNPYDLLSQSTLSKARPGSAKTVEQARKTGEEFEAMFLGQMLQHMFAGIETDPEFGGGAGEDMWRSMMVEQYGKELAKNGGVGIAEAVMRQLLQNQEVEK</sequence>
<evidence type="ECO:0000259" key="2">
    <source>
        <dbReference type="Pfam" id="PF10135"/>
    </source>
</evidence>
<dbReference type="RefSeq" id="WP_097281098.1">
    <property type="nucleotide sequence ID" value="NZ_OCNJ01000011.1"/>
</dbReference>
<dbReference type="OrthoDB" id="7862954at2"/>
<evidence type="ECO:0000256" key="1">
    <source>
        <dbReference type="SAM" id="MobiDB-lite"/>
    </source>
</evidence>
<accession>A0A286GYJ9</accession>
<name>A0A286GYJ9_9PROT</name>
<organism evidence="3 4">
    <name type="scientific">Caenispirillum bisanense</name>
    <dbReference type="NCBI Taxonomy" id="414052"/>
    <lineage>
        <taxon>Bacteria</taxon>
        <taxon>Pseudomonadati</taxon>
        <taxon>Pseudomonadota</taxon>
        <taxon>Alphaproteobacteria</taxon>
        <taxon>Rhodospirillales</taxon>
        <taxon>Novispirillaceae</taxon>
        <taxon>Caenispirillum</taxon>
    </lineage>
</organism>
<protein>
    <submittedName>
        <fullName evidence="3">Rod binding protein</fullName>
    </submittedName>
</protein>
<keyword evidence="4" id="KW-1185">Reference proteome</keyword>
<evidence type="ECO:0000313" key="4">
    <source>
        <dbReference type="Proteomes" id="UP000219621"/>
    </source>
</evidence>
<gene>
    <name evidence="3" type="ORF">SAMN05421508_111116</name>
</gene>
<dbReference type="AlphaFoldDB" id="A0A286GYJ9"/>
<feature type="region of interest" description="Disordered" evidence="1">
    <location>
        <begin position="1"/>
        <end position="34"/>
    </location>
</feature>
<feature type="domain" description="Flagellar protein FlgJ N-terminal" evidence="2">
    <location>
        <begin position="52"/>
        <end position="99"/>
    </location>
</feature>
<evidence type="ECO:0000313" key="3">
    <source>
        <dbReference type="EMBL" id="SOE00169.1"/>
    </source>
</evidence>
<dbReference type="Pfam" id="PF10135">
    <property type="entry name" value="Rod-binding"/>
    <property type="match status" value="1"/>
</dbReference>